<feature type="domain" description="CASP C-terminal" evidence="13">
    <location>
        <begin position="440"/>
        <end position="668"/>
    </location>
</feature>
<evidence type="ECO:0000256" key="4">
    <source>
        <dbReference type="ARBA" id="ARBA00022448"/>
    </source>
</evidence>
<evidence type="ECO:0000259" key="13">
    <source>
        <dbReference type="Pfam" id="PF08172"/>
    </source>
</evidence>
<name>A0A059CZC4_EUCGR</name>
<dbReference type="GO" id="GO:0006891">
    <property type="term" value="P:intra-Golgi vesicle-mediated transport"/>
    <property type="evidence" value="ECO:0007669"/>
    <property type="project" value="InterPro"/>
</dbReference>
<dbReference type="Pfam" id="PF25398">
    <property type="entry name" value="CUX1_N"/>
    <property type="match status" value="1"/>
</dbReference>
<proteinExistence type="inferred from homology"/>
<feature type="region of interest" description="Disordered" evidence="11">
    <location>
        <begin position="489"/>
        <end position="511"/>
    </location>
</feature>
<evidence type="ECO:0000256" key="9">
    <source>
        <dbReference type="ARBA" id="ARBA00023136"/>
    </source>
</evidence>
<gene>
    <name evidence="15" type="ORF">EUGRSUZ_B00707</name>
</gene>
<reference evidence="15" key="1">
    <citation type="submission" date="2013-07" db="EMBL/GenBank/DDBJ databases">
        <title>The genome of Eucalyptus grandis.</title>
        <authorList>
            <person name="Schmutz J."/>
            <person name="Hayes R."/>
            <person name="Myburg A."/>
            <person name="Tuskan G."/>
            <person name="Grattapaglia D."/>
            <person name="Rokhsar D.S."/>
        </authorList>
    </citation>
    <scope>NUCLEOTIDE SEQUENCE</scope>
    <source>
        <tissue evidence="15">Leaf extractions</tissue>
    </source>
</reference>
<feature type="coiled-coil region" evidence="10">
    <location>
        <begin position="138"/>
        <end position="226"/>
    </location>
</feature>
<evidence type="ECO:0000256" key="8">
    <source>
        <dbReference type="ARBA" id="ARBA00023054"/>
    </source>
</evidence>
<keyword evidence="8 10" id="KW-0175">Coiled coil</keyword>
<dbReference type="InterPro" id="IPR012955">
    <property type="entry name" value="CASP_C"/>
</dbReference>
<dbReference type="PANTHER" id="PTHR14043:SF2">
    <property type="entry name" value="HOMEOBOX PROTEIN CUT"/>
    <property type="match status" value="1"/>
</dbReference>
<dbReference type="OrthoDB" id="10257567at2759"/>
<evidence type="ECO:0000256" key="6">
    <source>
        <dbReference type="ARBA" id="ARBA00022989"/>
    </source>
</evidence>
<feature type="region of interest" description="Disordered" evidence="11">
    <location>
        <begin position="284"/>
        <end position="304"/>
    </location>
</feature>
<evidence type="ECO:0000256" key="7">
    <source>
        <dbReference type="ARBA" id="ARBA00023034"/>
    </source>
</evidence>
<feature type="coiled-coil region" evidence="10">
    <location>
        <begin position="83"/>
        <end position="110"/>
    </location>
</feature>
<feature type="compositionally biased region" description="Basic and acidic residues" evidence="11">
    <location>
        <begin position="66"/>
        <end position="75"/>
    </location>
</feature>
<evidence type="ECO:0000256" key="10">
    <source>
        <dbReference type="SAM" id="Coils"/>
    </source>
</evidence>
<dbReference type="PANTHER" id="PTHR14043">
    <property type="entry name" value="CCAAT DISPLACEMENT PROTEIN-RELATED"/>
    <property type="match status" value="1"/>
</dbReference>
<feature type="domain" description="Cux N-terminal" evidence="14">
    <location>
        <begin position="24"/>
        <end position="134"/>
    </location>
</feature>
<comment type="similarity">
    <text evidence="2">Belongs to the CASP family.</text>
</comment>
<feature type="region of interest" description="Disordered" evidence="11">
    <location>
        <begin position="50"/>
        <end position="75"/>
    </location>
</feature>
<evidence type="ECO:0000256" key="2">
    <source>
        <dbReference type="ARBA" id="ARBA00006415"/>
    </source>
</evidence>
<evidence type="ECO:0000256" key="12">
    <source>
        <dbReference type="SAM" id="Phobius"/>
    </source>
</evidence>
<dbReference type="Pfam" id="PF08172">
    <property type="entry name" value="CASP_C"/>
    <property type="match status" value="1"/>
</dbReference>
<keyword evidence="5 12" id="KW-0812">Transmembrane</keyword>
<keyword evidence="4" id="KW-0813">Transport</keyword>
<feature type="coiled-coil region" evidence="10">
    <location>
        <begin position="319"/>
        <end position="368"/>
    </location>
</feature>
<evidence type="ECO:0000256" key="3">
    <source>
        <dbReference type="ARBA" id="ARBA00018691"/>
    </source>
</evidence>
<protein>
    <recommendedName>
        <fullName evidence="3">Protein CASP</fullName>
    </recommendedName>
</protein>
<keyword evidence="6 12" id="KW-1133">Transmembrane helix</keyword>
<feature type="coiled-coil region" evidence="10">
    <location>
        <begin position="438"/>
        <end position="465"/>
    </location>
</feature>
<dbReference type="Gramene" id="KCW83838">
    <property type="protein sequence ID" value="KCW83838"/>
    <property type="gene ID" value="EUGRSUZ_B00707"/>
</dbReference>
<evidence type="ECO:0000256" key="5">
    <source>
        <dbReference type="ARBA" id="ARBA00022692"/>
    </source>
</evidence>
<keyword evidence="9 12" id="KW-0472">Membrane</keyword>
<feature type="compositionally biased region" description="Gly residues" evidence="11">
    <location>
        <begin position="1"/>
        <end position="18"/>
    </location>
</feature>
<feature type="coiled-coil region" evidence="10">
    <location>
        <begin position="513"/>
        <end position="554"/>
    </location>
</feature>
<dbReference type="InterPro" id="IPR057476">
    <property type="entry name" value="Cux_N"/>
</dbReference>
<feature type="region of interest" description="Disordered" evidence="11">
    <location>
        <begin position="1"/>
        <end position="26"/>
    </location>
</feature>
<sequence length="691" mass="79215">MEPPQGGGVGVGGGGGGSGERDKSSPITVVSSFWKEFDLEKEKSLLDEQGLRIAENQENSQKNRRKLAESTRDFKKASPEEKLNLFNSLLKGYQEEVDNLTKRAKFGENAFLNIYQKLYEAPDPYPALASVTEQDLKFSELEAENRKMKVELEEFRTEAAHLKNQQATIRRLEERNRQLELQMEEKVKEIVEINKRNLAEENQKTLEVLKEREQLLQDQLRQARESASNIQKLHDLAQSQLFELRAQSDEDQASKQSEVTLLMDEVERAQTRLLSLEREKELLRSQVQSAHDEPGAKNSDSLDSTSILENSLSAKEKIISELNMELHNIETTLSAEREQYMNEIKKLNAALIEKDQALEEMKKELKARPTPKLVDDLRKKVKILQAVGYNSIEAEDWEVATSGEEMSQMESLLLDKNKKMEHELTQLKVKLSERTSSLEAAEAKVAELAAKVNEQQKLIQKLEDDILKGYSSSSRDRKGSLFDEWDLSEAGASQQSEQGAERISPDQEQSSMLKVIINQRDRFRARLRETEEEIRQLKEKISMLTGELEKTKADNVKLYGKIRYVQDYNLEKVVSRGSKKHSEDLESGFSSDVESKYKKIYEDDINPFAAFSKKERDQRYKELGFRDRITLSSGRFLLGNKYARTFAFFYTIGLHALVFICLYRMSALSHLSNVPEETLIGDKILDLPHAL</sequence>
<evidence type="ECO:0000256" key="1">
    <source>
        <dbReference type="ARBA" id="ARBA00004409"/>
    </source>
</evidence>
<comment type="subcellular location">
    <subcellularLocation>
        <location evidence="1">Golgi apparatus membrane</location>
        <topology evidence="1">Single-pass type IV membrane protein</topology>
    </subcellularLocation>
</comment>
<organism evidence="15">
    <name type="scientific">Eucalyptus grandis</name>
    <name type="common">Flooded gum</name>
    <dbReference type="NCBI Taxonomy" id="71139"/>
    <lineage>
        <taxon>Eukaryota</taxon>
        <taxon>Viridiplantae</taxon>
        <taxon>Streptophyta</taxon>
        <taxon>Embryophyta</taxon>
        <taxon>Tracheophyta</taxon>
        <taxon>Spermatophyta</taxon>
        <taxon>Magnoliopsida</taxon>
        <taxon>eudicotyledons</taxon>
        <taxon>Gunneridae</taxon>
        <taxon>Pentapetalae</taxon>
        <taxon>rosids</taxon>
        <taxon>malvids</taxon>
        <taxon>Myrtales</taxon>
        <taxon>Myrtaceae</taxon>
        <taxon>Myrtoideae</taxon>
        <taxon>Eucalypteae</taxon>
        <taxon>Eucalyptus</taxon>
    </lineage>
</organism>
<dbReference type="EMBL" id="KK198754">
    <property type="protein sequence ID" value="KCW83838.1"/>
    <property type="molecule type" value="Genomic_DNA"/>
</dbReference>
<dbReference type="GO" id="GO:0000139">
    <property type="term" value="C:Golgi membrane"/>
    <property type="evidence" value="ECO:0007669"/>
    <property type="project" value="UniProtKB-SubCell"/>
</dbReference>
<evidence type="ECO:0000313" key="15">
    <source>
        <dbReference type="EMBL" id="KCW83838.1"/>
    </source>
</evidence>
<evidence type="ECO:0000256" key="11">
    <source>
        <dbReference type="SAM" id="MobiDB-lite"/>
    </source>
</evidence>
<dbReference type="AlphaFoldDB" id="A0A059CZC4"/>
<keyword evidence="7" id="KW-0333">Golgi apparatus</keyword>
<feature type="transmembrane region" description="Helical" evidence="12">
    <location>
        <begin position="642"/>
        <end position="663"/>
    </location>
</feature>
<accession>A0A059CZC4</accession>
<evidence type="ECO:0000259" key="14">
    <source>
        <dbReference type="Pfam" id="PF25398"/>
    </source>
</evidence>